<dbReference type="EMBL" id="NPMS01000001">
    <property type="protein sequence ID" value="OZU89735.1"/>
    <property type="molecule type" value="Genomic_DNA"/>
</dbReference>
<sequence>MHIPPYHKKRSWQLVMFGAVIGAIIAYFIIIYMYGAMYEKLLAENIELEAQVAKLQNHNDALLKDNKDLDEKSQEPLTVNAIELNIDGDELRLDRLIKRQLEELIKEEINHVIGQEISVVGKSDQLLIATIENKAFTIDDFTYYFTINRLIIDETIHITLEAKLSN</sequence>
<dbReference type="InterPro" id="IPR048198">
    <property type="entry name" value="YtrI"/>
</dbReference>
<evidence type="ECO:0000259" key="3">
    <source>
        <dbReference type="Pfam" id="PF26347"/>
    </source>
</evidence>
<protein>
    <recommendedName>
        <fullName evidence="3">Sporulation membrane protein YtrI C-terminal domain-containing protein</fullName>
    </recommendedName>
</protein>
<proteinExistence type="predicted"/>
<reference evidence="4 5" key="1">
    <citation type="submission" date="2017-08" db="EMBL/GenBank/DDBJ databases">
        <title>Virgibacillus indicus sp. nov. and Virgibacillus profoundi sp. nov, two moderately halophilic bacteria isolated from marine sediment by using the Microfluidic Streak Plate.</title>
        <authorList>
            <person name="Xu B."/>
            <person name="Hu B."/>
            <person name="Wang J."/>
            <person name="Zhu Y."/>
            <person name="Huang L."/>
            <person name="Du W."/>
            <person name="Huang Y."/>
        </authorList>
    </citation>
    <scope>NUCLEOTIDE SEQUENCE [LARGE SCALE GENOMIC DNA]</scope>
    <source>
        <strain evidence="4 5">IO3-P2-C2</strain>
    </source>
</reference>
<dbReference type="Proteomes" id="UP000216498">
    <property type="component" value="Unassembled WGS sequence"/>
</dbReference>
<feature type="domain" description="Sporulation membrane protein YtrI C-terminal" evidence="3">
    <location>
        <begin position="82"/>
        <end position="163"/>
    </location>
</feature>
<evidence type="ECO:0000256" key="1">
    <source>
        <dbReference type="SAM" id="Coils"/>
    </source>
</evidence>
<keyword evidence="2" id="KW-0472">Membrane</keyword>
<dbReference type="OrthoDB" id="2691164at2"/>
<keyword evidence="2" id="KW-0812">Transmembrane</keyword>
<feature type="transmembrane region" description="Helical" evidence="2">
    <location>
        <begin position="12"/>
        <end position="35"/>
    </location>
</feature>
<dbReference type="InterPro" id="IPR058620">
    <property type="entry name" value="YtrI_C"/>
</dbReference>
<dbReference type="NCBIfam" id="NF041479">
    <property type="entry name" value="spor_membprot_YtrI"/>
    <property type="match status" value="1"/>
</dbReference>
<accession>A0A265ND81</accession>
<evidence type="ECO:0000256" key="2">
    <source>
        <dbReference type="SAM" id="Phobius"/>
    </source>
</evidence>
<name>A0A265ND81_9BACI</name>
<organism evidence="4 5">
    <name type="scientific">Virgibacillus indicus</name>
    <dbReference type="NCBI Taxonomy" id="2024554"/>
    <lineage>
        <taxon>Bacteria</taxon>
        <taxon>Bacillati</taxon>
        <taxon>Bacillota</taxon>
        <taxon>Bacilli</taxon>
        <taxon>Bacillales</taxon>
        <taxon>Bacillaceae</taxon>
        <taxon>Virgibacillus</taxon>
    </lineage>
</organism>
<dbReference type="RefSeq" id="WP_094883336.1">
    <property type="nucleotide sequence ID" value="NZ_NPMS01000001.1"/>
</dbReference>
<keyword evidence="2" id="KW-1133">Transmembrane helix</keyword>
<comment type="caution">
    <text evidence="4">The sequence shown here is derived from an EMBL/GenBank/DDBJ whole genome shotgun (WGS) entry which is preliminary data.</text>
</comment>
<gene>
    <name evidence="4" type="ORF">CIL03_00920</name>
</gene>
<keyword evidence="5" id="KW-1185">Reference proteome</keyword>
<feature type="coiled-coil region" evidence="1">
    <location>
        <begin position="38"/>
        <end position="72"/>
    </location>
</feature>
<dbReference type="AlphaFoldDB" id="A0A265ND81"/>
<dbReference type="Pfam" id="PF26347">
    <property type="entry name" value="YtrI_sporulation"/>
    <property type="match status" value="1"/>
</dbReference>
<evidence type="ECO:0000313" key="4">
    <source>
        <dbReference type="EMBL" id="OZU89735.1"/>
    </source>
</evidence>
<keyword evidence="1" id="KW-0175">Coiled coil</keyword>
<evidence type="ECO:0000313" key="5">
    <source>
        <dbReference type="Proteomes" id="UP000216498"/>
    </source>
</evidence>